<dbReference type="Gene3D" id="3.90.70.10">
    <property type="entry name" value="Cysteine proteinases"/>
    <property type="match status" value="1"/>
</dbReference>
<name>A0A5D4R522_9BACI</name>
<reference evidence="3 4" key="1">
    <citation type="submission" date="2019-08" db="EMBL/GenBank/DDBJ databases">
        <title>Bacillus genomes from the desert of Cuatro Cienegas, Coahuila.</title>
        <authorList>
            <person name="Olmedo-Alvarez G."/>
        </authorList>
    </citation>
    <scope>NUCLEOTIDE SEQUENCE [LARGE SCALE GENOMIC DNA]</scope>
    <source>
        <strain evidence="3 4">CH446_14T</strain>
    </source>
</reference>
<dbReference type="Pfam" id="PF13529">
    <property type="entry name" value="Peptidase_C39_2"/>
    <property type="match status" value="1"/>
</dbReference>
<dbReference type="AlphaFoldDB" id="A0A5D4R522"/>
<dbReference type="Proteomes" id="UP000322139">
    <property type="component" value="Unassembled WGS sequence"/>
</dbReference>
<feature type="transmembrane region" description="Helical" evidence="1">
    <location>
        <begin position="31"/>
        <end position="48"/>
    </location>
</feature>
<accession>A0A5D4R522</accession>
<evidence type="ECO:0000313" key="4">
    <source>
        <dbReference type="Proteomes" id="UP000322139"/>
    </source>
</evidence>
<keyword evidence="1" id="KW-0812">Transmembrane</keyword>
<evidence type="ECO:0000259" key="2">
    <source>
        <dbReference type="Pfam" id="PF13529"/>
    </source>
</evidence>
<dbReference type="RefSeq" id="WP_148976309.1">
    <property type="nucleotide sequence ID" value="NZ_JBNIKT010000039.1"/>
</dbReference>
<dbReference type="PANTHER" id="PTHR37806:SF1">
    <property type="entry name" value="PEPTIDASE C39-LIKE DOMAIN-CONTAINING PROTEIN"/>
    <property type="match status" value="1"/>
</dbReference>
<sequence>MNYLFIVILLLLIFFLSLLLKAKKGKRLFSPFILFIFIAVLLAGAIAIDHNQPGSPGGIADRIKSWIKSPLTSASSFLDKTLDRPIIKIKDEVLLDAPVLHQLPELPRGCEVTSLGMLLQHAGVQADKMALAKEIEKEPTPYKKENGTVYYGHPNDGFIGDMYSLDGPGLGVYHKPVKDLAEKYLPGDIIDLTGSDFTELKTHLSDGQPVWVITNTAYQKLSPDYFQTWETPSGPVEITYKEHSVLITGYDSGYVYFNDPLTGEKNKKAPIDGFEEAWVQMGRQAITYLSR</sequence>
<proteinExistence type="predicted"/>
<protein>
    <recommendedName>
        <fullName evidence="2">Peptidase C39-like domain-containing protein</fullName>
    </recommendedName>
</protein>
<dbReference type="InterPro" id="IPR039564">
    <property type="entry name" value="Peptidase_C39-like"/>
</dbReference>
<dbReference type="CDD" id="cd02549">
    <property type="entry name" value="Peptidase_C39A"/>
    <property type="match status" value="1"/>
</dbReference>
<keyword evidence="1" id="KW-0472">Membrane</keyword>
<dbReference type="EMBL" id="VTER01000011">
    <property type="protein sequence ID" value="TYS45301.1"/>
    <property type="molecule type" value="Genomic_DNA"/>
</dbReference>
<evidence type="ECO:0000313" key="3">
    <source>
        <dbReference type="EMBL" id="TYS45301.1"/>
    </source>
</evidence>
<comment type="caution">
    <text evidence="3">The sequence shown here is derived from an EMBL/GenBank/DDBJ whole genome shotgun (WGS) entry which is preliminary data.</text>
</comment>
<gene>
    <name evidence="3" type="ORF">FZD51_19540</name>
</gene>
<keyword evidence="1" id="KW-1133">Transmembrane helix</keyword>
<dbReference type="InterPro" id="IPR039563">
    <property type="entry name" value="Peptidase_C39_single_dom"/>
</dbReference>
<feature type="domain" description="Peptidase C39-like" evidence="2">
    <location>
        <begin position="95"/>
        <end position="260"/>
    </location>
</feature>
<evidence type="ECO:0000256" key="1">
    <source>
        <dbReference type="SAM" id="Phobius"/>
    </source>
</evidence>
<organism evidence="3 4">
    <name type="scientific">Bacillus infantis</name>
    <dbReference type="NCBI Taxonomy" id="324767"/>
    <lineage>
        <taxon>Bacteria</taxon>
        <taxon>Bacillati</taxon>
        <taxon>Bacillota</taxon>
        <taxon>Bacilli</taxon>
        <taxon>Bacillales</taxon>
        <taxon>Bacillaceae</taxon>
        <taxon>Bacillus</taxon>
    </lineage>
</organism>
<dbReference type="PANTHER" id="PTHR37806">
    <property type="entry name" value="LMO0724 PROTEIN"/>
    <property type="match status" value="1"/>
</dbReference>